<keyword evidence="7 9" id="KW-0472">Membrane</keyword>
<comment type="similarity">
    <text evidence="2">Belongs to the cystinosin family.</text>
</comment>
<keyword evidence="6 9" id="KW-1133">Transmembrane helix</keyword>
<organism evidence="10">
    <name type="scientific">Photinus pyralis</name>
    <name type="common">Common eastern firefly</name>
    <name type="synonym">Lampyris pyralis</name>
    <dbReference type="NCBI Taxonomy" id="7054"/>
    <lineage>
        <taxon>Eukaryota</taxon>
        <taxon>Metazoa</taxon>
        <taxon>Ecdysozoa</taxon>
        <taxon>Arthropoda</taxon>
        <taxon>Hexapoda</taxon>
        <taxon>Insecta</taxon>
        <taxon>Pterygota</taxon>
        <taxon>Neoptera</taxon>
        <taxon>Endopterygota</taxon>
        <taxon>Coleoptera</taxon>
        <taxon>Polyphaga</taxon>
        <taxon>Elateriformia</taxon>
        <taxon>Elateroidea</taxon>
        <taxon>Lampyridae</taxon>
        <taxon>Lampyrinae</taxon>
        <taxon>Photinus</taxon>
    </lineage>
</organism>
<evidence type="ECO:0000256" key="1">
    <source>
        <dbReference type="ARBA" id="ARBA00004127"/>
    </source>
</evidence>
<dbReference type="InterPro" id="IPR006603">
    <property type="entry name" value="PQ-loop_rpt"/>
</dbReference>
<evidence type="ECO:0000256" key="8">
    <source>
        <dbReference type="ARBA" id="ARBA00048473"/>
    </source>
</evidence>
<dbReference type="InterPro" id="IPR005282">
    <property type="entry name" value="LC_transporter"/>
</dbReference>
<dbReference type="PANTHER" id="PTHR13131:SF5">
    <property type="entry name" value="CYSTINOSIN"/>
    <property type="match status" value="1"/>
</dbReference>
<feature type="transmembrane region" description="Helical" evidence="9">
    <location>
        <begin position="6"/>
        <end position="26"/>
    </location>
</feature>
<sequence length="188" mass="20690">MLCYQNAGVVLFFIAGIGVVIGEISISTKEVLVQTNDVTKISVTVRNASTLGVQISLNAQHEDIVSVLPTTLFLQPFNETYELVVRGRTAGHSEVSAISNDTSIVLSDIYLITNVCNSYVVDILSKIAGWIYIISWGSSFYPQIYSNYKRKSVVGLNFDYVGFNLIGYVSFGIFISGLYFVPYLQVGN</sequence>
<evidence type="ECO:0000256" key="9">
    <source>
        <dbReference type="SAM" id="Phobius"/>
    </source>
</evidence>
<dbReference type="GO" id="GO:0005765">
    <property type="term" value="C:lysosomal membrane"/>
    <property type="evidence" value="ECO:0007669"/>
    <property type="project" value="TreeGrafter"/>
</dbReference>
<dbReference type="AlphaFoldDB" id="A0A1Y1LJN4"/>
<dbReference type="PANTHER" id="PTHR13131">
    <property type="entry name" value="CYSTINOSIN"/>
    <property type="match status" value="1"/>
</dbReference>
<dbReference type="Gene3D" id="1.20.1280.290">
    <property type="match status" value="1"/>
</dbReference>
<keyword evidence="5" id="KW-0677">Repeat</keyword>
<dbReference type="EMBL" id="GEZM01054052">
    <property type="protein sequence ID" value="JAV73872.1"/>
    <property type="molecule type" value="Transcribed_RNA"/>
</dbReference>
<proteinExistence type="inferred from homology"/>
<keyword evidence="3" id="KW-0813">Transport</keyword>
<comment type="subcellular location">
    <subcellularLocation>
        <location evidence="1">Endomembrane system</location>
        <topology evidence="1">Multi-pass membrane protein</topology>
    </subcellularLocation>
</comment>
<dbReference type="GO" id="GO:0012505">
    <property type="term" value="C:endomembrane system"/>
    <property type="evidence" value="ECO:0007669"/>
    <property type="project" value="UniProtKB-SubCell"/>
</dbReference>
<evidence type="ECO:0000256" key="5">
    <source>
        <dbReference type="ARBA" id="ARBA00022737"/>
    </source>
</evidence>
<accession>A0A1Y1LJN4</accession>
<evidence type="ECO:0000313" key="10">
    <source>
        <dbReference type="EMBL" id="JAV73872.1"/>
    </source>
</evidence>
<dbReference type="Pfam" id="PF04193">
    <property type="entry name" value="PQ-loop"/>
    <property type="match status" value="1"/>
</dbReference>
<evidence type="ECO:0000256" key="7">
    <source>
        <dbReference type="ARBA" id="ARBA00023136"/>
    </source>
</evidence>
<name>A0A1Y1LJN4_PHOPY</name>
<reference evidence="10" key="1">
    <citation type="journal article" date="2016" name="Sci. Rep.">
        <title>Molecular characterization of firefly nuptial gifts: a multi-omics approach sheds light on postcopulatory sexual selection.</title>
        <authorList>
            <person name="Al-Wathiqui N."/>
            <person name="Fallon T.R."/>
            <person name="South A."/>
            <person name="Weng J.K."/>
            <person name="Lewis S.M."/>
        </authorList>
    </citation>
    <scope>NUCLEOTIDE SEQUENCE</scope>
</reference>
<feature type="transmembrane region" description="Helical" evidence="9">
    <location>
        <begin position="127"/>
        <end position="145"/>
    </location>
</feature>
<keyword evidence="4 9" id="KW-0812">Transmembrane</keyword>
<evidence type="ECO:0000256" key="2">
    <source>
        <dbReference type="ARBA" id="ARBA00006855"/>
    </source>
</evidence>
<protein>
    <submittedName>
        <fullName evidence="10">Uncharacterized protein</fullName>
    </submittedName>
</protein>
<evidence type="ECO:0000256" key="4">
    <source>
        <dbReference type="ARBA" id="ARBA00022692"/>
    </source>
</evidence>
<dbReference type="SMART" id="SM00679">
    <property type="entry name" value="CTNS"/>
    <property type="match status" value="1"/>
</dbReference>
<evidence type="ECO:0000256" key="6">
    <source>
        <dbReference type="ARBA" id="ARBA00022989"/>
    </source>
</evidence>
<evidence type="ECO:0000256" key="3">
    <source>
        <dbReference type="ARBA" id="ARBA00022448"/>
    </source>
</evidence>
<feature type="transmembrane region" description="Helical" evidence="9">
    <location>
        <begin position="165"/>
        <end position="184"/>
    </location>
</feature>
<dbReference type="GO" id="GO:0015184">
    <property type="term" value="F:L-cystine transmembrane transporter activity"/>
    <property type="evidence" value="ECO:0007669"/>
    <property type="project" value="TreeGrafter"/>
</dbReference>
<comment type="catalytic activity">
    <reaction evidence="8">
        <text>L-cystine(out) + H(+)(out) = L-cystine(in) + H(+)(in)</text>
        <dbReference type="Rhea" id="RHEA:66172"/>
        <dbReference type="ChEBI" id="CHEBI:15378"/>
        <dbReference type="ChEBI" id="CHEBI:35491"/>
    </reaction>
    <physiologicalReaction direction="left-to-right" evidence="8">
        <dbReference type="Rhea" id="RHEA:66173"/>
    </physiologicalReaction>
</comment>